<evidence type="ECO:0000256" key="5">
    <source>
        <dbReference type="ARBA" id="ARBA00022692"/>
    </source>
</evidence>
<organism evidence="10 11">
    <name type="scientific">Pedobacter montanisoli</name>
    <dbReference type="NCBI Taxonomy" id="2923277"/>
    <lineage>
        <taxon>Bacteria</taxon>
        <taxon>Pseudomonadati</taxon>
        <taxon>Bacteroidota</taxon>
        <taxon>Sphingobacteriia</taxon>
        <taxon>Sphingobacteriales</taxon>
        <taxon>Sphingobacteriaceae</taxon>
        <taxon>Pedobacter</taxon>
    </lineage>
</organism>
<evidence type="ECO:0000256" key="8">
    <source>
        <dbReference type="SAM" id="Coils"/>
    </source>
</evidence>
<accession>A0ABT0A033</accession>
<feature type="coiled-coil region" evidence="8">
    <location>
        <begin position="350"/>
        <end position="409"/>
    </location>
</feature>
<feature type="chain" id="PRO_5045207923" evidence="9">
    <location>
        <begin position="22"/>
        <end position="462"/>
    </location>
</feature>
<feature type="coiled-coil region" evidence="8">
    <location>
        <begin position="167"/>
        <end position="194"/>
    </location>
</feature>
<keyword evidence="8" id="KW-0175">Coiled coil</keyword>
<keyword evidence="5" id="KW-0812">Transmembrane</keyword>
<feature type="signal peptide" evidence="9">
    <location>
        <begin position="1"/>
        <end position="21"/>
    </location>
</feature>
<evidence type="ECO:0000313" key="10">
    <source>
        <dbReference type="EMBL" id="MCJ0743922.1"/>
    </source>
</evidence>
<gene>
    <name evidence="10" type="ORF">MMF97_14480</name>
</gene>
<dbReference type="EMBL" id="JALGBH010000002">
    <property type="protein sequence ID" value="MCJ0743922.1"/>
    <property type="molecule type" value="Genomic_DNA"/>
</dbReference>
<dbReference type="Pfam" id="PF02321">
    <property type="entry name" value="OEP"/>
    <property type="match status" value="1"/>
</dbReference>
<reference evidence="10" key="1">
    <citation type="submission" date="2022-03" db="EMBL/GenBank/DDBJ databases">
        <authorList>
            <person name="Woo C.Y."/>
        </authorList>
    </citation>
    <scope>NUCLEOTIDE SEQUENCE</scope>
    <source>
        <strain evidence="10">CYS-01</strain>
    </source>
</reference>
<comment type="caution">
    <text evidence="10">The sequence shown here is derived from an EMBL/GenBank/DDBJ whole genome shotgun (WGS) entry which is preliminary data.</text>
</comment>
<dbReference type="PANTHER" id="PTHR30026:SF20">
    <property type="entry name" value="OUTER MEMBRANE PROTEIN TOLC"/>
    <property type="match status" value="1"/>
</dbReference>
<evidence type="ECO:0000256" key="9">
    <source>
        <dbReference type="SAM" id="SignalP"/>
    </source>
</evidence>
<proteinExistence type="inferred from homology"/>
<evidence type="ECO:0000256" key="7">
    <source>
        <dbReference type="ARBA" id="ARBA00023237"/>
    </source>
</evidence>
<dbReference type="PANTHER" id="PTHR30026">
    <property type="entry name" value="OUTER MEMBRANE PROTEIN TOLC"/>
    <property type="match status" value="1"/>
</dbReference>
<keyword evidence="6" id="KW-0472">Membrane</keyword>
<name>A0ABT0A033_9SPHI</name>
<evidence type="ECO:0000256" key="3">
    <source>
        <dbReference type="ARBA" id="ARBA00022448"/>
    </source>
</evidence>
<keyword evidence="4" id="KW-1134">Transmembrane beta strand</keyword>
<evidence type="ECO:0000256" key="2">
    <source>
        <dbReference type="ARBA" id="ARBA00007613"/>
    </source>
</evidence>
<keyword evidence="11" id="KW-1185">Reference proteome</keyword>
<dbReference type="SUPFAM" id="SSF56954">
    <property type="entry name" value="Outer membrane efflux proteins (OEP)"/>
    <property type="match status" value="1"/>
</dbReference>
<sequence>MKKLFTTILILCFSGLPVLHAQQVRISKSLKQAIDAAISQSTDLTNHYLETDKMELERKSVLSKYIPTVSANAMYGYFNNTLSLDIPTLTLPLTGINLFSGDQKFENNGNLLLGGVTAKAILFSGGQILNGAKALDAKKKGTDLMAEPKKDAIIKDVINSFDQIRLLNEAKKLIDESEVRLKKETERVEKAIANGLAIPYDRDKIKLAMLELSSKRFEIEGKHKVLYQKISMVTHYNEAQIDSVVYDLEPIVLTDGLNTENRSELKALAQFKNAYEYALKKEKGSLLPNLGAFGNYSYASVFDAKSSFSGPITGNNYKMKLNSATLSPSFVVGVALKWDIFSGFERKHKIDEAKINIRQIENQISDSKEKMQLQLQNNNVQYETLLKQIEVADQREKIAKNNLNMAQKQYSAGLINVTERLTAETDIYQVSLNKITNIVEQRKMAIETLSSTGNLQNAIQVK</sequence>
<evidence type="ECO:0000256" key="4">
    <source>
        <dbReference type="ARBA" id="ARBA00022452"/>
    </source>
</evidence>
<protein>
    <submittedName>
        <fullName evidence="10">TolC family protein</fullName>
    </submittedName>
</protein>
<evidence type="ECO:0000313" key="11">
    <source>
        <dbReference type="Proteomes" id="UP001165460"/>
    </source>
</evidence>
<dbReference type="InterPro" id="IPR003423">
    <property type="entry name" value="OMP_efflux"/>
</dbReference>
<keyword evidence="9" id="KW-0732">Signal</keyword>
<comment type="similarity">
    <text evidence="2">Belongs to the outer membrane factor (OMF) (TC 1.B.17) family.</text>
</comment>
<evidence type="ECO:0000256" key="1">
    <source>
        <dbReference type="ARBA" id="ARBA00004442"/>
    </source>
</evidence>
<dbReference type="RefSeq" id="WP_243363270.1">
    <property type="nucleotide sequence ID" value="NZ_JALGBH010000002.1"/>
</dbReference>
<keyword evidence="3" id="KW-0813">Transport</keyword>
<dbReference type="Gene3D" id="1.20.1600.10">
    <property type="entry name" value="Outer membrane efflux proteins (OEP)"/>
    <property type="match status" value="1"/>
</dbReference>
<keyword evidence="7" id="KW-0998">Cell outer membrane</keyword>
<dbReference type="Proteomes" id="UP001165460">
    <property type="component" value="Unassembled WGS sequence"/>
</dbReference>
<evidence type="ECO:0000256" key="6">
    <source>
        <dbReference type="ARBA" id="ARBA00023136"/>
    </source>
</evidence>
<dbReference type="InterPro" id="IPR051906">
    <property type="entry name" value="TolC-like"/>
</dbReference>
<comment type="subcellular location">
    <subcellularLocation>
        <location evidence="1">Cell outer membrane</location>
    </subcellularLocation>
</comment>